<dbReference type="InterPro" id="IPR001455">
    <property type="entry name" value="TusA-like"/>
</dbReference>
<dbReference type="Gene3D" id="3.30.110.40">
    <property type="entry name" value="TusA-like domain"/>
    <property type="match status" value="1"/>
</dbReference>
<comment type="similarity">
    <text evidence="1">Belongs to the sulfur carrier protein TusA family.</text>
</comment>
<dbReference type="PANTHER" id="PTHR33279">
    <property type="entry name" value="SULFUR CARRIER PROTEIN YEDF-RELATED"/>
    <property type="match status" value="1"/>
</dbReference>
<dbReference type="Proteomes" id="UP000605201">
    <property type="component" value="Unassembled WGS sequence"/>
</dbReference>
<gene>
    <name evidence="3" type="ORF">H8D96_14255</name>
</gene>
<proteinExistence type="inferred from homology"/>
<name>A0A8J6TT78_9BACT</name>
<dbReference type="SUPFAM" id="SSF64307">
    <property type="entry name" value="SirA-like"/>
    <property type="match status" value="1"/>
</dbReference>
<accession>A0A8J6TT78</accession>
<evidence type="ECO:0000256" key="1">
    <source>
        <dbReference type="ARBA" id="ARBA00008984"/>
    </source>
</evidence>
<feature type="domain" description="UPF0033" evidence="2">
    <location>
        <begin position="6"/>
        <end position="74"/>
    </location>
</feature>
<dbReference type="CDD" id="cd00291">
    <property type="entry name" value="SirA_YedF_YeeD"/>
    <property type="match status" value="1"/>
</dbReference>
<organism evidence="3 4">
    <name type="scientific">Candidatus Desulfatibia vada</name>
    <dbReference type="NCBI Taxonomy" id="2841696"/>
    <lineage>
        <taxon>Bacteria</taxon>
        <taxon>Pseudomonadati</taxon>
        <taxon>Thermodesulfobacteriota</taxon>
        <taxon>Desulfobacteria</taxon>
        <taxon>Desulfobacterales</taxon>
        <taxon>Desulfobacterales incertae sedis</taxon>
        <taxon>Candidatus Desulfatibia</taxon>
    </lineage>
</organism>
<comment type="caution">
    <text evidence="3">The sequence shown here is derived from an EMBL/GenBank/DDBJ whole genome shotgun (WGS) entry which is preliminary data.</text>
</comment>
<evidence type="ECO:0000313" key="3">
    <source>
        <dbReference type="EMBL" id="MBC8433070.1"/>
    </source>
</evidence>
<dbReference type="InterPro" id="IPR036868">
    <property type="entry name" value="TusA-like_sf"/>
</dbReference>
<evidence type="ECO:0000313" key="4">
    <source>
        <dbReference type="Proteomes" id="UP000605201"/>
    </source>
</evidence>
<dbReference type="Pfam" id="PF01206">
    <property type="entry name" value="TusA"/>
    <property type="match status" value="1"/>
</dbReference>
<reference evidence="3 4" key="1">
    <citation type="submission" date="2020-08" db="EMBL/GenBank/DDBJ databases">
        <title>Bridging the membrane lipid divide: bacteria of the FCB group superphylum have the potential to synthesize archaeal ether lipids.</title>
        <authorList>
            <person name="Villanueva L."/>
            <person name="Von Meijenfeldt F.A.B."/>
            <person name="Westbye A.B."/>
            <person name="Yadav S."/>
            <person name="Hopmans E.C."/>
            <person name="Dutilh B.E."/>
            <person name="Sinninghe Damste J.S."/>
        </authorList>
    </citation>
    <scope>NUCLEOTIDE SEQUENCE [LARGE SCALE GENOMIC DNA]</scope>
    <source>
        <strain evidence="3">NIOZ-UU17</strain>
    </source>
</reference>
<dbReference type="AlphaFoldDB" id="A0A8J6TT78"/>
<dbReference type="PANTHER" id="PTHR33279:SF6">
    <property type="entry name" value="SULFUR CARRIER PROTEIN YEDF-RELATED"/>
    <property type="match status" value="1"/>
</dbReference>
<evidence type="ECO:0000259" key="2">
    <source>
        <dbReference type="Pfam" id="PF01206"/>
    </source>
</evidence>
<dbReference type="EMBL" id="JACNIG010000267">
    <property type="protein sequence ID" value="MBC8433070.1"/>
    <property type="molecule type" value="Genomic_DNA"/>
</dbReference>
<protein>
    <submittedName>
        <fullName evidence="3">Sulfurtransferase TusA family protein</fullName>
    </submittedName>
</protein>
<sequence>MSSNSKLDLTGVISPLCLLKCKSVLTGMKSGHVLEVLLQDSGVVEKLVKIIERSQDQVMESKMEKDLYRICIKKGSKT</sequence>